<dbReference type="InterPro" id="IPR018713">
    <property type="entry name" value="MPAB/Lcp_cat_dom"/>
</dbReference>
<dbReference type="Proteomes" id="UP001348098">
    <property type="component" value="Unassembled WGS sequence"/>
</dbReference>
<keyword evidence="3" id="KW-1185">Reference proteome</keyword>
<dbReference type="EMBL" id="JAYKYQ010000003">
    <property type="protein sequence ID" value="MEB3510066.1"/>
    <property type="molecule type" value="Genomic_DNA"/>
</dbReference>
<dbReference type="Pfam" id="PF09995">
    <property type="entry name" value="MPAB_Lcp_cat"/>
    <property type="match status" value="1"/>
</dbReference>
<comment type="caution">
    <text evidence="2">The sequence shown here is derived from an EMBL/GenBank/DDBJ whole genome shotgun (WGS) entry which is preliminary data.</text>
</comment>
<organism evidence="2 3">
    <name type="scientific">Nocardia implantans</name>
    <dbReference type="NCBI Taxonomy" id="3108168"/>
    <lineage>
        <taxon>Bacteria</taxon>
        <taxon>Bacillati</taxon>
        <taxon>Actinomycetota</taxon>
        <taxon>Actinomycetes</taxon>
        <taxon>Mycobacteriales</taxon>
        <taxon>Nocardiaceae</taxon>
        <taxon>Nocardia</taxon>
    </lineage>
</organism>
<feature type="domain" description="ER-bound oxygenase mpaB/mpaB'/Rubber oxygenase catalytic" evidence="1">
    <location>
        <begin position="40"/>
        <end position="259"/>
    </location>
</feature>
<gene>
    <name evidence="2" type="ORF">U3653_08560</name>
</gene>
<reference evidence="2 3" key="1">
    <citation type="submission" date="2023-12" db="EMBL/GenBank/DDBJ databases">
        <title>novel species in genus Nocarida.</title>
        <authorList>
            <person name="Li Z."/>
        </authorList>
    </citation>
    <scope>NUCLEOTIDE SEQUENCE [LARGE SCALE GENOMIC DNA]</scope>
    <source>
        <strain evidence="2 3">CDC186</strain>
    </source>
</reference>
<accession>A0ABU6ARI0</accession>
<protein>
    <submittedName>
        <fullName evidence="2">Oxygenase MpaB family protein</fullName>
    </submittedName>
</protein>
<proteinExistence type="predicted"/>
<sequence>MSQPAAREAAPATTRARRRETDSLDTLFLADEISAWLSPAYGAANVVMQLADAGVAYGVMESKVDSGNLHKHPIKRGRTTMTYIAVAVAGNAQDRRIYREAVNDAHVQVRSSSRSPVRYSAFDPHLQLWVAACMSAVFEDTRRLRGGRTYHDPDAVHRAAAVFATTLQVPREMWPADRAAFQQYRNNRLDRLEFDDRMRDFLIGIARLDFLPAPFQALFGDWNLFMTVGYLPAQLRDKLGCTWTAVEQERFDRWQRLLRVLDRLTPRAVMRLSMRAAVWDMRLRYVTGATVV</sequence>
<dbReference type="RefSeq" id="WP_195079085.1">
    <property type="nucleotide sequence ID" value="NZ_JAYESH010000003.1"/>
</dbReference>
<evidence type="ECO:0000313" key="3">
    <source>
        <dbReference type="Proteomes" id="UP001348098"/>
    </source>
</evidence>
<name>A0ABU6ARI0_9NOCA</name>
<dbReference type="PANTHER" id="PTHR36151:SF3">
    <property type="entry name" value="ER-BOUND OXYGENASE MPAB_MPAB'_RUBBER OXYGENASE CATALYTIC DOMAIN-CONTAINING PROTEIN"/>
    <property type="match status" value="1"/>
</dbReference>
<evidence type="ECO:0000259" key="1">
    <source>
        <dbReference type="Pfam" id="PF09995"/>
    </source>
</evidence>
<evidence type="ECO:0000313" key="2">
    <source>
        <dbReference type="EMBL" id="MEB3510066.1"/>
    </source>
</evidence>
<dbReference type="PANTHER" id="PTHR36151">
    <property type="entry name" value="BLR2777 PROTEIN"/>
    <property type="match status" value="1"/>
</dbReference>